<reference evidence="14" key="1">
    <citation type="journal article" date="2021" name="Elife">
        <title>Highly contiguous assemblies of 101 drosophilid genomes.</title>
        <authorList>
            <person name="Kim B.Y."/>
            <person name="Wang J.R."/>
            <person name="Miller D.E."/>
            <person name="Barmina O."/>
            <person name="Delaney E."/>
            <person name="Thompson A."/>
            <person name="Comeault A.A."/>
            <person name="Peede D."/>
            <person name="D'Agostino E.R."/>
            <person name="Pelaez J."/>
            <person name="Aguilar J.M."/>
            <person name="Haji D."/>
            <person name="Matsunaga T."/>
            <person name="Armstrong E.E."/>
            <person name="Zych M."/>
            <person name="Ogawa Y."/>
            <person name="Stamenkovic-Radak M."/>
            <person name="Jelic M."/>
            <person name="Veselinovic M.S."/>
            <person name="Tanaskovic M."/>
            <person name="Eric P."/>
            <person name="Gao J.J."/>
            <person name="Katoh T.K."/>
            <person name="Toda M.J."/>
            <person name="Watabe H."/>
            <person name="Watada M."/>
            <person name="Davis J.S."/>
            <person name="Moyle L.C."/>
            <person name="Manoli G."/>
            <person name="Bertolini E."/>
            <person name="Kostal V."/>
            <person name="Hawley R.S."/>
            <person name="Takahashi A."/>
            <person name="Jones C.D."/>
            <person name="Price D.K."/>
            <person name="Whiteman N."/>
            <person name="Kopp A."/>
            <person name="Matute D.R."/>
            <person name="Petrov D.A."/>
        </authorList>
    </citation>
    <scope>NUCLEOTIDE SEQUENCE [LARGE SCALE GENOMIC DNA]</scope>
</reference>
<keyword evidence="11" id="KW-0131">Cell cycle</keyword>
<feature type="compositionally biased region" description="Polar residues" evidence="12">
    <location>
        <begin position="605"/>
        <end position="615"/>
    </location>
</feature>
<evidence type="ECO:0000256" key="4">
    <source>
        <dbReference type="ARBA" id="ARBA00022490"/>
    </source>
</evidence>
<feature type="compositionally biased region" description="Acidic residues" evidence="12">
    <location>
        <begin position="298"/>
        <end position="315"/>
    </location>
</feature>
<dbReference type="RefSeq" id="XP_016982005.1">
    <property type="nucleotide sequence ID" value="XM_017126516.1"/>
</dbReference>
<keyword evidence="5" id="KW-0132">Cell division</keyword>
<feature type="compositionally biased region" description="Basic residues" evidence="12">
    <location>
        <begin position="127"/>
        <end position="144"/>
    </location>
</feature>
<evidence type="ECO:0000256" key="12">
    <source>
        <dbReference type="SAM" id="MobiDB-lite"/>
    </source>
</evidence>
<dbReference type="GO" id="GO:0003677">
    <property type="term" value="F:DNA binding"/>
    <property type="evidence" value="ECO:0007669"/>
    <property type="project" value="UniProtKB-KW"/>
</dbReference>
<feature type="region of interest" description="Disordered" evidence="12">
    <location>
        <begin position="605"/>
        <end position="638"/>
    </location>
</feature>
<feature type="region of interest" description="Disordered" evidence="12">
    <location>
        <begin position="1"/>
        <end position="86"/>
    </location>
</feature>
<dbReference type="EnsemblMetazoa" id="XM_017126516.2">
    <property type="protein sequence ID" value="XP_016982005.1"/>
    <property type="gene ID" value="LOC108046671"/>
</dbReference>
<feature type="compositionally biased region" description="Basic and acidic residues" evidence="12">
    <location>
        <begin position="185"/>
        <end position="201"/>
    </location>
</feature>
<evidence type="ECO:0000256" key="7">
    <source>
        <dbReference type="ARBA" id="ARBA00022776"/>
    </source>
</evidence>
<comment type="similarity">
    <text evidence="3">Belongs to the NUSAP family.</text>
</comment>
<feature type="region of interest" description="Disordered" evidence="12">
    <location>
        <begin position="288"/>
        <end position="327"/>
    </location>
</feature>
<keyword evidence="4" id="KW-0963">Cytoplasm</keyword>
<dbReference type="OrthoDB" id="6614499at2759"/>
<evidence type="ECO:0000256" key="6">
    <source>
        <dbReference type="ARBA" id="ARBA00022701"/>
    </source>
</evidence>
<dbReference type="GO" id="GO:0072686">
    <property type="term" value="C:mitotic spindle"/>
    <property type="evidence" value="ECO:0007669"/>
    <property type="project" value="TreeGrafter"/>
</dbReference>
<keyword evidence="14" id="KW-1185">Reference proteome</keyword>
<keyword evidence="6" id="KW-0493">Microtubule</keyword>
<evidence type="ECO:0000313" key="15">
    <source>
        <dbReference type="RefSeq" id="XP_016982005.1"/>
    </source>
</evidence>
<dbReference type="AlphaFoldDB" id="A0A6P4EUY0"/>
<evidence type="ECO:0000256" key="2">
    <source>
        <dbReference type="ARBA" id="ARBA00004186"/>
    </source>
</evidence>
<dbReference type="GO" id="GO:0040001">
    <property type="term" value="P:establishment of mitotic spindle localization"/>
    <property type="evidence" value="ECO:0007669"/>
    <property type="project" value="InterPro"/>
</dbReference>
<dbReference type="InterPro" id="IPR026756">
    <property type="entry name" value="NuSAP"/>
</dbReference>
<evidence type="ECO:0000313" key="14">
    <source>
        <dbReference type="Proteomes" id="UP001652680"/>
    </source>
</evidence>
<dbReference type="GO" id="GO:0005730">
    <property type="term" value="C:nucleolus"/>
    <property type="evidence" value="ECO:0007669"/>
    <property type="project" value="TreeGrafter"/>
</dbReference>
<evidence type="ECO:0000256" key="11">
    <source>
        <dbReference type="ARBA" id="ARBA00023306"/>
    </source>
</evidence>
<gene>
    <name evidence="15" type="primary">LOC108046671</name>
    <name evidence="13" type="synonym">108046671</name>
</gene>
<proteinExistence type="inferred from homology"/>
<name>A0A6P4EUY0_DRORH</name>
<feature type="compositionally biased region" description="Polar residues" evidence="12">
    <location>
        <begin position="53"/>
        <end position="68"/>
    </location>
</feature>
<dbReference type="Proteomes" id="UP001652680">
    <property type="component" value="Unassembled WGS sequence"/>
</dbReference>
<feature type="region of interest" description="Disordered" evidence="12">
    <location>
        <begin position="232"/>
        <end position="265"/>
    </location>
</feature>
<accession>A0A6P4EUY0</accession>
<organism evidence="15">
    <name type="scientific">Drosophila rhopaloa</name>
    <name type="common">Fruit fly</name>
    <dbReference type="NCBI Taxonomy" id="1041015"/>
    <lineage>
        <taxon>Eukaryota</taxon>
        <taxon>Metazoa</taxon>
        <taxon>Ecdysozoa</taxon>
        <taxon>Arthropoda</taxon>
        <taxon>Hexapoda</taxon>
        <taxon>Insecta</taxon>
        <taxon>Pterygota</taxon>
        <taxon>Neoptera</taxon>
        <taxon>Endopterygota</taxon>
        <taxon>Diptera</taxon>
        <taxon>Brachycera</taxon>
        <taxon>Muscomorpha</taxon>
        <taxon>Ephydroidea</taxon>
        <taxon>Drosophilidae</taxon>
        <taxon>Drosophila</taxon>
        <taxon>Sophophora</taxon>
    </lineage>
</organism>
<keyword evidence="9" id="KW-0206">Cytoskeleton</keyword>
<reference evidence="15" key="2">
    <citation type="submission" date="2025-04" db="UniProtKB">
        <authorList>
            <consortium name="RefSeq"/>
        </authorList>
    </citation>
    <scope>IDENTIFICATION</scope>
</reference>
<keyword evidence="8" id="KW-0238">DNA-binding</keyword>
<dbReference type="GO" id="GO:0000281">
    <property type="term" value="P:mitotic cytokinesis"/>
    <property type="evidence" value="ECO:0007669"/>
    <property type="project" value="InterPro"/>
</dbReference>
<comment type="subcellular location">
    <subcellularLocation>
        <location evidence="2">Cytoplasm</location>
        <location evidence="2">Cytoskeleton</location>
        <location evidence="2">Spindle</location>
    </subcellularLocation>
    <subcellularLocation>
        <location evidence="1">Nucleus</location>
    </subcellularLocation>
</comment>
<dbReference type="PANTHER" id="PTHR15874">
    <property type="entry name" value="NUCLEOLAR AND SPINDLE-ASSOCIATED PROTEIN 1"/>
    <property type="match status" value="1"/>
</dbReference>
<dbReference type="GO" id="GO:0007076">
    <property type="term" value="P:mitotic chromosome condensation"/>
    <property type="evidence" value="ECO:0007669"/>
    <property type="project" value="TreeGrafter"/>
</dbReference>
<evidence type="ECO:0000313" key="13">
    <source>
        <dbReference type="EnsemblMetazoa" id="XP_016982005.1"/>
    </source>
</evidence>
<reference evidence="13" key="3">
    <citation type="submission" date="2025-05" db="UniProtKB">
        <authorList>
            <consortium name="EnsemblMetazoa"/>
        </authorList>
    </citation>
    <scope>IDENTIFICATION</scope>
</reference>
<feature type="compositionally biased region" description="Basic and acidic residues" evidence="12">
    <location>
        <begin position="288"/>
        <end position="297"/>
    </location>
</feature>
<dbReference type="PANTHER" id="PTHR15874:SF1">
    <property type="entry name" value="NUCLEOLAR AND SPINDLE-ASSOCIATED PROTEIN 1"/>
    <property type="match status" value="1"/>
</dbReference>
<dbReference type="GO" id="GO:0008017">
    <property type="term" value="F:microtubule binding"/>
    <property type="evidence" value="ECO:0007669"/>
    <property type="project" value="TreeGrafter"/>
</dbReference>
<sequence length="754" mass="85167">MDSNMDNPPNDVSVVLAPSAQKNKDANRNGEVSAAAGTPVAKKTRGASLRLMNATSEMESPTGTTGNPRPTAETPRRSCRKSVRPTIDYDDIIVRSAKKVIAESLAADPEDEEPSTQKWSAAEVGRNSRKRSRKSKRMTTKKKKMEHEVLEVRVEEEQELEQGVLEEKEEDKQKTDLEVPQDQADTFKVETDNIEKVDKPPSKRKSSRASKNVTKFKCIVAKTDIDELGLCPLGADSQEVDDTETTKTASQDNDEDKVVKDEKKDDKIEEKVEKFNVLAGKDEVTEKAVEDNVHEETVPEEEMPSLLMENDDLDEPDKSPLNTTFDADEKKDLDVSVILVVDPVKQPEDIDASVIIVDSPNKPSVCVPKPEFVKKSAIKVVLTTENDQNETILDLADLAVPEELKTEFVKKSAIKVVLTTENDQNETILDLADLAVPEELKPKKPKGFRFPTPYKQKPVLMFSDKSDKFDQTFKGLNKEEGPKYERKRSKSANDWNDNMSCSVTFQRSVEIANVEDIDKRWKGLQKTNVNLRRRRSKSLDESRCKVSRIPKPSRGIIQLTRTITPSKVNKRTKMPNFAAMHEKQFAKMESLLDHVERKAERAKVLTNSVQKQLPGSTVKKPPQGHTSEEDRPRPKALKQIDMSANRTIVKDHIAEKLNTSRLPLKTTAPALNVAPKPAFNLSTSTVKTFNATFTGRPAESQDNKLAERRQRRIEMFKGRTTTKAQNEKGNFIRGVRLNRRFELQMQHRRHLEED</sequence>
<feature type="region of interest" description="Disordered" evidence="12">
    <location>
        <begin position="105"/>
        <end position="211"/>
    </location>
</feature>
<feature type="compositionally biased region" description="Basic and acidic residues" evidence="12">
    <location>
        <begin position="256"/>
        <end position="265"/>
    </location>
</feature>
<evidence type="ECO:0000256" key="10">
    <source>
        <dbReference type="ARBA" id="ARBA00023242"/>
    </source>
</evidence>
<protein>
    <submittedName>
        <fullName evidence="15">Uncharacterized protein LOC108046671 isoform X1</fullName>
    </submittedName>
</protein>
<feature type="compositionally biased region" description="Basic and acidic residues" evidence="12">
    <location>
        <begin position="145"/>
        <end position="155"/>
    </location>
</feature>
<evidence type="ECO:0000256" key="5">
    <source>
        <dbReference type="ARBA" id="ARBA00022618"/>
    </source>
</evidence>
<evidence type="ECO:0000256" key="8">
    <source>
        <dbReference type="ARBA" id="ARBA00023125"/>
    </source>
</evidence>
<evidence type="ECO:0000256" key="9">
    <source>
        <dbReference type="ARBA" id="ARBA00023212"/>
    </source>
</evidence>
<dbReference type="GeneID" id="108046671"/>
<keyword evidence="7" id="KW-0498">Mitosis</keyword>
<keyword evidence="10" id="KW-0539">Nucleus</keyword>
<evidence type="ECO:0000256" key="1">
    <source>
        <dbReference type="ARBA" id="ARBA00004123"/>
    </source>
</evidence>
<dbReference type="GO" id="GO:0005874">
    <property type="term" value="C:microtubule"/>
    <property type="evidence" value="ECO:0007669"/>
    <property type="project" value="UniProtKB-KW"/>
</dbReference>
<evidence type="ECO:0000256" key="3">
    <source>
        <dbReference type="ARBA" id="ARBA00009702"/>
    </source>
</evidence>
<dbReference type="CTD" id="42982"/>
<dbReference type="Pfam" id="PF16006">
    <property type="entry name" value="NUSAP"/>
    <property type="match status" value="1"/>
</dbReference>